<keyword evidence="6 7" id="KW-0057">Aromatic amino acid biosynthesis</keyword>
<dbReference type="InterPro" id="IPR000623">
    <property type="entry name" value="Shikimate_kinase/TSH1"/>
</dbReference>
<feature type="binding site" evidence="7">
    <location>
        <position position="33"/>
    </location>
    <ligand>
        <name>substrate</name>
    </ligand>
</feature>
<dbReference type="GO" id="GO:0000287">
    <property type="term" value="F:magnesium ion binding"/>
    <property type="evidence" value="ECO:0007669"/>
    <property type="project" value="UniProtKB-UniRule"/>
</dbReference>
<evidence type="ECO:0000256" key="7">
    <source>
        <dbReference type="HAMAP-Rule" id="MF_00109"/>
    </source>
</evidence>
<dbReference type="GO" id="GO:0009073">
    <property type="term" value="P:aromatic amino acid family biosynthetic process"/>
    <property type="evidence" value="ECO:0007669"/>
    <property type="project" value="UniProtKB-KW"/>
</dbReference>
<feature type="binding site" evidence="7">
    <location>
        <position position="15"/>
    </location>
    <ligand>
        <name>Mg(2+)</name>
        <dbReference type="ChEBI" id="CHEBI:18420"/>
    </ligand>
</feature>
<feature type="binding site" evidence="7">
    <location>
        <position position="80"/>
    </location>
    <ligand>
        <name>substrate</name>
    </ligand>
</feature>
<dbReference type="AlphaFoldDB" id="V6RZI7"/>
<dbReference type="STRING" id="1341154.FCR2A7T_19000"/>
<dbReference type="Gene3D" id="3.40.50.300">
    <property type="entry name" value="P-loop containing nucleotide triphosphate hydrolases"/>
    <property type="match status" value="1"/>
</dbReference>
<dbReference type="RefSeq" id="WP_023571019.1">
    <property type="nucleotide sequence ID" value="NZ_AVBI01000017.1"/>
</dbReference>
<keyword evidence="7" id="KW-0479">Metal-binding</keyword>
<feature type="binding site" evidence="7">
    <location>
        <position position="57"/>
    </location>
    <ligand>
        <name>substrate</name>
    </ligand>
</feature>
<comment type="caution">
    <text evidence="7">Lacks conserved residue(s) required for the propagation of feature annotation.</text>
</comment>
<feature type="binding site" evidence="7">
    <location>
        <begin position="11"/>
        <end position="16"/>
    </location>
    <ligand>
        <name>ATP</name>
        <dbReference type="ChEBI" id="CHEBI:30616"/>
    </ligand>
</feature>
<reference evidence="8 9" key="1">
    <citation type="journal article" date="2015" name="Stand. Genomic Sci.">
        <title>Genomic Encyclopedia of Bacterial and Archaeal Type Strains, Phase III: the genomes of soil and plant-associated and newly described type strains.</title>
        <authorList>
            <person name="Whitman W.B."/>
            <person name="Woyke T."/>
            <person name="Klenk H.P."/>
            <person name="Zhou Y."/>
            <person name="Lilburn T.G."/>
            <person name="Beck B.J."/>
            <person name="De Vos P."/>
            <person name="Vandamme P."/>
            <person name="Eisen J.A."/>
            <person name="Garrity G."/>
            <person name="Hugenholtz P."/>
            <person name="Kyrpides N.C."/>
        </authorList>
    </citation>
    <scope>NUCLEOTIDE SEQUENCE [LARGE SCALE GENOMIC DNA]</scope>
    <source>
        <strain evidence="8 9">CGMCC 1.7270</strain>
    </source>
</reference>
<dbReference type="EMBL" id="VLKQ01000013">
    <property type="protein sequence ID" value="TWI09200.1"/>
    <property type="molecule type" value="Genomic_DNA"/>
</dbReference>
<dbReference type="SUPFAM" id="SSF52540">
    <property type="entry name" value="P-loop containing nucleoside triphosphate hydrolases"/>
    <property type="match status" value="1"/>
</dbReference>
<dbReference type="InterPro" id="IPR031322">
    <property type="entry name" value="Shikimate/glucono_kinase"/>
</dbReference>
<feature type="binding site" evidence="7">
    <location>
        <position position="120"/>
    </location>
    <ligand>
        <name>ATP</name>
        <dbReference type="ChEBI" id="CHEBI:30616"/>
    </ligand>
</feature>
<keyword evidence="5 7" id="KW-0067">ATP-binding</keyword>
<keyword evidence="7" id="KW-0460">Magnesium</keyword>
<comment type="pathway">
    <text evidence="7">Metabolic intermediate biosynthesis; chorismate biosynthesis; chorismate from D-erythrose 4-phosphate and phosphoenolpyruvate: step 5/7.</text>
</comment>
<sequence>MKKIVLVGYMGSGKSTIGKILSEKTGIPFFDLDEIIEKNTQKTISELFLEIGEIKFRKLEHETLNHFLATQFSFILSLGGGTPCYANNHLQLLKEGITSVYLKASLQELIRRLEPEKKHRPLIASKDGEDFQEFIAKHLFERSYFYNQAKYVISVDAKMPAAIADEIISILT</sequence>
<evidence type="ECO:0000313" key="8">
    <source>
        <dbReference type="EMBL" id="TWI09200.1"/>
    </source>
</evidence>
<keyword evidence="4 7" id="KW-0418">Kinase</keyword>
<feature type="binding site" evidence="7">
    <location>
        <position position="142"/>
    </location>
    <ligand>
        <name>substrate</name>
    </ligand>
</feature>
<keyword evidence="9" id="KW-1185">Reference proteome</keyword>
<evidence type="ECO:0000256" key="4">
    <source>
        <dbReference type="ARBA" id="ARBA00022777"/>
    </source>
</evidence>
<accession>V6RZI7</accession>
<keyword evidence="2 7" id="KW-0808">Transferase</keyword>
<evidence type="ECO:0000256" key="5">
    <source>
        <dbReference type="ARBA" id="ARBA00022840"/>
    </source>
</evidence>
<comment type="similarity">
    <text evidence="7">Belongs to the shikimate kinase family.</text>
</comment>
<dbReference type="Proteomes" id="UP000319848">
    <property type="component" value="Unassembled WGS sequence"/>
</dbReference>
<dbReference type="PANTHER" id="PTHR21087:SF16">
    <property type="entry name" value="SHIKIMATE KINASE 1, CHLOROPLASTIC"/>
    <property type="match status" value="1"/>
</dbReference>
<dbReference type="GO" id="GO:0004765">
    <property type="term" value="F:shikimate kinase activity"/>
    <property type="evidence" value="ECO:0007669"/>
    <property type="project" value="UniProtKB-UniRule"/>
</dbReference>
<dbReference type="CDD" id="cd00464">
    <property type="entry name" value="SK"/>
    <property type="match status" value="1"/>
</dbReference>
<dbReference type="OrthoDB" id="9800332at2"/>
<keyword evidence="7" id="KW-0963">Cytoplasm</keyword>
<dbReference type="HAMAP" id="MF_00109">
    <property type="entry name" value="Shikimate_kinase"/>
    <property type="match status" value="1"/>
</dbReference>
<comment type="caution">
    <text evidence="8">The sequence shown here is derived from an EMBL/GenBank/DDBJ whole genome shotgun (WGS) entry which is preliminary data.</text>
</comment>
<dbReference type="InterPro" id="IPR027417">
    <property type="entry name" value="P-loop_NTPase"/>
</dbReference>
<comment type="catalytic activity">
    <reaction evidence="7">
        <text>shikimate + ATP = 3-phosphoshikimate + ADP + H(+)</text>
        <dbReference type="Rhea" id="RHEA:13121"/>
        <dbReference type="ChEBI" id="CHEBI:15378"/>
        <dbReference type="ChEBI" id="CHEBI:30616"/>
        <dbReference type="ChEBI" id="CHEBI:36208"/>
        <dbReference type="ChEBI" id="CHEBI:145989"/>
        <dbReference type="ChEBI" id="CHEBI:456216"/>
        <dbReference type="EC" id="2.7.1.71"/>
    </reaction>
</comment>
<proteinExistence type="inferred from homology"/>
<name>V6RZI7_9FLAO</name>
<evidence type="ECO:0000313" key="9">
    <source>
        <dbReference type="Proteomes" id="UP000319848"/>
    </source>
</evidence>
<dbReference type="UniPathway" id="UPA00053">
    <property type="reaction ID" value="UER00088"/>
</dbReference>
<gene>
    <name evidence="7" type="primary">aroK</name>
    <name evidence="8" type="ORF">IP98_02552</name>
</gene>
<keyword evidence="1 7" id="KW-0028">Amino-acid biosynthesis</keyword>
<dbReference type="EC" id="2.7.1.71" evidence="7"/>
<dbReference type="GO" id="GO:0009423">
    <property type="term" value="P:chorismate biosynthetic process"/>
    <property type="evidence" value="ECO:0007669"/>
    <property type="project" value="UniProtKB-UniRule"/>
</dbReference>
<comment type="cofactor">
    <cofactor evidence="7">
        <name>Mg(2+)</name>
        <dbReference type="ChEBI" id="CHEBI:18420"/>
    </cofactor>
    <text evidence="7">Binds 1 Mg(2+) ion per subunit.</text>
</comment>
<dbReference type="Pfam" id="PF01202">
    <property type="entry name" value="SKI"/>
    <property type="match status" value="1"/>
</dbReference>
<dbReference type="GO" id="GO:0008652">
    <property type="term" value="P:amino acid biosynthetic process"/>
    <property type="evidence" value="ECO:0007669"/>
    <property type="project" value="UniProtKB-KW"/>
</dbReference>
<keyword evidence="3 7" id="KW-0547">Nucleotide-binding</keyword>
<comment type="subcellular location">
    <subcellularLocation>
        <location evidence="7">Cytoplasm</location>
    </subcellularLocation>
</comment>
<evidence type="ECO:0000256" key="2">
    <source>
        <dbReference type="ARBA" id="ARBA00022679"/>
    </source>
</evidence>
<protein>
    <recommendedName>
        <fullName evidence="7">Shikimate kinase</fullName>
        <shortName evidence="7">SK</shortName>
        <ecNumber evidence="7">2.7.1.71</ecNumber>
    </recommendedName>
</protein>
<dbReference type="PANTHER" id="PTHR21087">
    <property type="entry name" value="SHIKIMATE KINASE"/>
    <property type="match status" value="1"/>
</dbReference>
<dbReference type="GO" id="GO:0005524">
    <property type="term" value="F:ATP binding"/>
    <property type="evidence" value="ECO:0007669"/>
    <property type="project" value="UniProtKB-UniRule"/>
</dbReference>
<comment type="subunit">
    <text evidence="7">Monomer.</text>
</comment>
<dbReference type="GO" id="GO:0005829">
    <property type="term" value="C:cytosol"/>
    <property type="evidence" value="ECO:0007669"/>
    <property type="project" value="TreeGrafter"/>
</dbReference>
<comment type="function">
    <text evidence="7">Catalyzes the specific phosphorylation of the 3-hydroxyl group of shikimic acid using ATP as a cosubstrate.</text>
</comment>
<evidence type="ECO:0000256" key="1">
    <source>
        <dbReference type="ARBA" id="ARBA00022605"/>
    </source>
</evidence>
<evidence type="ECO:0000256" key="3">
    <source>
        <dbReference type="ARBA" id="ARBA00022741"/>
    </source>
</evidence>
<evidence type="ECO:0000256" key="6">
    <source>
        <dbReference type="ARBA" id="ARBA00023141"/>
    </source>
</evidence>
<organism evidence="8 9">
    <name type="scientific">Flavobacterium cauense R2A-7</name>
    <dbReference type="NCBI Taxonomy" id="1341154"/>
    <lineage>
        <taxon>Bacteria</taxon>
        <taxon>Pseudomonadati</taxon>
        <taxon>Bacteroidota</taxon>
        <taxon>Flavobacteriia</taxon>
        <taxon>Flavobacteriales</taxon>
        <taxon>Flavobacteriaceae</taxon>
        <taxon>Flavobacterium</taxon>
    </lineage>
</organism>
<dbReference type="PRINTS" id="PR01100">
    <property type="entry name" value="SHIKIMTKNASE"/>
</dbReference>